<keyword evidence="11" id="KW-0998">Cell outer membrane</keyword>
<keyword evidence="10" id="KW-0143">Chaperone</keyword>
<dbReference type="Proteomes" id="UP001589844">
    <property type="component" value="Unassembled WGS sequence"/>
</dbReference>
<evidence type="ECO:0000256" key="10">
    <source>
        <dbReference type="ARBA" id="ARBA00023186"/>
    </source>
</evidence>
<keyword evidence="13" id="KW-1133">Transmembrane helix</keyword>
<dbReference type="SUPFAM" id="SSF89392">
    <property type="entry name" value="Prokaryotic lipoproteins and lipoprotein localization factors"/>
    <property type="match status" value="1"/>
</dbReference>
<name>A0ABV6ICL1_9BURK</name>
<evidence type="ECO:0000256" key="7">
    <source>
        <dbReference type="ARBA" id="ARBA00022927"/>
    </source>
</evidence>
<keyword evidence="5" id="KW-0813">Transport</keyword>
<dbReference type="NCBIfam" id="TIGR00548">
    <property type="entry name" value="lolB"/>
    <property type="match status" value="1"/>
</dbReference>
<dbReference type="CDD" id="cd16326">
    <property type="entry name" value="LolB"/>
    <property type="match status" value="1"/>
</dbReference>
<evidence type="ECO:0000256" key="1">
    <source>
        <dbReference type="ARBA" id="ARBA00004459"/>
    </source>
</evidence>
<keyword evidence="9" id="KW-0564">Palmitate</keyword>
<keyword evidence="7" id="KW-0653">Protein transport</keyword>
<organism evidence="14 15">
    <name type="scientific">Undibacterium danionis</name>
    <dbReference type="NCBI Taxonomy" id="1812100"/>
    <lineage>
        <taxon>Bacteria</taxon>
        <taxon>Pseudomonadati</taxon>
        <taxon>Pseudomonadota</taxon>
        <taxon>Betaproteobacteria</taxon>
        <taxon>Burkholderiales</taxon>
        <taxon>Oxalobacteraceae</taxon>
        <taxon>Undibacterium</taxon>
    </lineage>
</organism>
<evidence type="ECO:0000256" key="3">
    <source>
        <dbReference type="ARBA" id="ARBA00011245"/>
    </source>
</evidence>
<keyword evidence="13" id="KW-0812">Transmembrane</keyword>
<evidence type="ECO:0000256" key="5">
    <source>
        <dbReference type="ARBA" id="ARBA00022448"/>
    </source>
</evidence>
<keyword evidence="8 13" id="KW-0472">Membrane</keyword>
<sequence>MNIAPLRPQNNYRSLVYGLCLMIYCALLSACSSTKPLTPQQAAMPRNLQENVQWNGRISLRYQEDQKEQSVTLNYDWQQTPSELHISLSSALGQTVAKLHQTPSSASLEQAKQETRYASNIEQLLVDHLGWSIPIDDLKTWLQGFDLQANKSAVAIPAQDNFQFQSKGWQLRFVNWQEDAGQIRPKRIDLEKMTEQFGLVKIAIIIM</sequence>
<evidence type="ECO:0000256" key="13">
    <source>
        <dbReference type="SAM" id="Phobius"/>
    </source>
</evidence>
<dbReference type="PROSITE" id="PS51257">
    <property type="entry name" value="PROKAR_LIPOPROTEIN"/>
    <property type="match status" value="1"/>
</dbReference>
<dbReference type="InterPro" id="IPR029046">
    <property type="entry name" value="LolA/LolB/LppX"/>
</dbReference>
<proteinExistence type="inferred from homology"/>
<dbReference type="RefSeq" id="WP_390211246.1">
    <property type="nucleotide sequence ID" value="NZ_JBHLXJ010000007.1"/>
</dbReference>
<comment type="caution">
    <text evidence="14">The sequence shown here is derived from an EMBL/GenBank/DDBJ whole genome shotgun (WGS) entry which is preliminary data.</text>
</comment>
<evidence type="ECO:0000256" key="8">
    <source>
        <dbReference type="ARBA" id="ARBA00023136"/>
    </source>
</evidence>
<comment type="similarity">
    <text evidence="2">Belongs to the LolB family.</text>
</comment>
<accession>A0ABV6ICL1</accession>
<keyword evidence="6" id="KW-0732">Signal</keyword>
<dbReference type="Pfam" id="PF03550">
    <property type="entry name" value="LolB"/>
    <property type="match status" value="1"/>
</dbReference>
<dbReference type="EMBL" id="JBHLXJ010000007">
    <property type="protein sequence ID" value="MFC0349564.1"/>
    <property type="molecule type" value="Genomic_DNA"/>
</dbReference>
<dbReference type="InterPro" id="IPR004565">
    <property type="entry name" value="OM_lipoprot_LolB"/>
</dbReference>
<protein>
    <recommendedName>
        <fullName evidence="4">Outer-membrane lipoprotein LolB</fullName>
    </recommendedName>
</protein>
<evidence type="ECO:0000313" key="15">
    <source>
        <dbReference type="Proteomes" id="UP001589844"/>
    </source>
</evidence>
<comment type="subunit">
    <text evidence="3">Monomer.</text>
</comment>
<reference evidence="14 15" key="1">
    <citation type="submission" date="2024-09" db="EMBL/GenBank/DDBJ databases">
        <authorList>
            <person name="Sun Q."/>
            <person name="Mori K."/>
        </authorList>
    </citation>
    <scope>NUCLEOTIDE SEQUENCE [LARGE SCALE GENOMIC DNA]</scope>
    <source>
        <strain evidence="14 15">CCM 8677</strain>
    </source>
</reference>
<evidence type="ECO:0000256" key="2">
    <source>
        <dbReference type="ARBA" id="ARBA00009696"/>
    </source>
</evidence>
<dbReference type="Gene3D" id="2.50.20.10">
    <property type="entry name" value="Lipoprotein localisation LolA/LolB/LppX"/>
    <property type="match status" value="1"/>
</dbReference>
<evidence type="ECO:0000256" key="11">
    <source>
        <dbReference type="ARBA" id="ARBA00023237"/>
    </source>
</evidence>
<evidence type="ECO:0000256" key="9">
    <source>
        <dbReference type="ARBA" id="ARBA00023139"/>
    </source>
</evidence>
<evidence type="ECO:0000313" key="14">
    <source>
        <dbReference type="EMBL" id="MFC0349564.1"/>
    </source>
</evidence>
<keyword evidence="15" id="KW-1185">Reference proteome</keyword>
<keyword evidence="12 14" id="KW-0449">Lipoprotein</keyword>
<evidence type="ECO:0000256" key="12">
    <source>
        <dbReference type="ARBA" id="ARBA00023288"/>
    </source>
</evidence>
<evidence type="ECO:0000256" key="6">
    <source>
        <dbReference type="ARBA" id="ARBA00022729"/>
    </source>
</evidence>
<feature type="transmembrane region" description="Helical" evidence="13">
    <location>
        <begin position="12"/>
        <end position="30"/>
    </location>
</feature>
<gene>
    <name evidence="14" type="primary">lolB</name>
    <name evidence="14" type="ORF">ACFFJH_07080</name>
</gene>
<evidence type="ECO:0000256" key="4">
    <source>
        <dbReference type="ARBA" id="ARBA00016202"/>
    </source>
</evidence>
<comment type="subcellular location">
    <subcellularLocation>
        <location evidence="1">Cell outer membrane</location>
        <topology evidence="1">Lipid-anchor</topology>
    </subcellularLocation>
</comment>